<dbReference type="OrthoDB" id="358201at2"/>
<protein>
    <submittedName>
        <fullName evidence="2">ABC transporter substrate-binding protein</fullName>
    </submittedName>
</protein>
<gene>
    <name evidence="2" type="ORF">GCM10017566_04300</name>
</gene>
<feature type="chain" id="PRO_5034618570" evidence="1">
    <location>
        <begin position="30"/>
        <end position="423"/>
    </location>
</feature>
<dbReference type="RefSeq" id="WP_145933549.1">
    <property type="nucleotide sequence ID" value="NZ_BNAV01000001.1"/>
</dbReference>
<dbReference type="PROSITE" id="PS51257">
    <property type="entry name" value="PROKAR_LIPOPROTEIN"/>
    <property type="match status" value="1"/>
</dbReference>
<dbReference type="PANTHER" id="PTHR43649:SF12">
    <property type="entry name" value="DIACETYLCHITOBIOSE BINDING PROTEIN DASA"/>
    <property type="match status" value="1"/>
</dbReference>
<evidence type="ECO:0000313" key="2">
    <source>
        <dbReference type="EMBL" id="GHF34734.1"/>
    </source>
</evidence>
<name>A0A8H9IS31_9PSEU</name>
<dbReference type="Gene3D" id="3.40.190.10">
    <property type="entry name" value="Periplasmic binding protein-like II"/>
    <property type="match status" value="2"/>
</dbReference>
<comment type="caution">
    <text evidence="2">The sequence shown here is derived from an EMBL/GenBank/DDBJ whole genome shotgun (WGS) entry which is preliminary data.</text>
</comment>
<dbReference type="SUPFAM" id="SSF53850">
    <property type="entry name" value="Periplasmic binding protein-like II"/>
    <property type="match status" value="1"/>
</dbReference>
<keyword evidence="3" id="KW-1185">Reference proteome</keyword>
<reference evidence="2" key="2">
    <citation type="submission" date="2020-09" db="EMBL/GenBank/DDBJ databases">
        <authorList>
            <person name="Sun Q."/>
            <person name="Zhou Y."/>
        </authorList>
    </citation>
    <scope>NUCLEOTIDE SEQUENCE</scope>
    <source>
        <strain evidence="2">CGMCC 4.7679</strain>
    </source>
</reference>
<proteinExistence type="predicted"/>
<dbReference type="InterPro" id="IPR050490">
    <property type="entry name" value="Bact_solute-bd_prot1"/>
</dbReference>
<evidence type="ECO:0000256" key="1">
    <source>
        <dbReference type="SAM" id="SignalP"/>
    </source>
</evidence>
<dbReference type="Pfam" id="PF01547">
    <property type="entry name" value="SBP_bac_1"/>
    <property type="match status" value="1"/>
</dbReference>
<dbReference type="PANTHER" id="PTHR43649">
    <property type="entry name" value="ARABINOSE-BINDING PROTEIN-RELATED"/>
    <property type="match status" value="1"/>
</dbReference>
<reference evidence="2" key="1">
    <citation type="journal article" date="2014" name="Int. J. Syst. Evol. Microbiol.">
        <title>Complete genome sequence of Corynebacterium casei LMG S-19264T (=DSM 44701T), isolated from a smear-ripened cheese.</title>
        <authorList>
            <consortium name="US DOE Joint Genome Institute (JGI-PGF)"/>
            <person name="Walter F."/>
            <person name="Albersmeier A."/>
            <person name="Kalinowski J."/>
            <person name="Ruckert C."/>
        </authorList>
    </citation>
    <scope>NUCLEOTIDE SEQUENCE</scope>
    <source>
        <strain evidence="2">CGMCC 4.7679</strain>
    </source>
</reference>
<sequence>MIKKTRVCLGLAAAAIVSLVAACSSGGDADPNTITFSGQTSEQGIWQPLFEAFEKANPGVKIDAQYTPNDSYPQLIQTRLQAGHAADVIQTTPGTGGGLAALTLAAGGQVADLSANSWAASLPDSTKKLVTLNGKIYGYPTDLAPFFVAYNPEMFSKAGVSVPTTFAELTAACTKLAATGVTPISLAGASFQNVSILVQTIAANDVFGPDPDWNTERADKKTTFASSPSWQKVISDIQKMKDAKCFSTDVAGVKAPVHIQRFATGQAAMQVMPAQAIVQVRAAAPKSFQFSSFAFPADTAAQTKVSAGSGIALVVNAKAGNPALAQKLIDFLGQPAQRATYAQTAGTIAPGAAADGSDVYTDVLTPLKPYLTADKALTLNYLAWPTANVAQQLATSAQGLFTGQKSAEQVLGDADQAWDGASR</sequence>
<accession>A0A8H9IS31</accession>
<feature type="signal peptide" evidence="1">
    <location>
        <begin position="1"/>
        <end position="29"/>
    </location>
</feature>
<organism evidence="2 3">
    <name type="scientific">Amycolatopsis bartoniae</name>
    <dbReference type="NCBI Taxonomy" id="941986"/>
    <lineage>
        <taxon>Bacteria</taxon>
        <taxon>Bacillati</taxon>
        <taxon>Actinomycetota</taxon>
        <taxon>Actinomycetes</taxon>
        <taxon>Pseudonocardiales</taxon>
        <taxon>Pseudonocardiaceae</taxon>
        <taxon>Amycolatopsis</taxon>
    </lineage>
</organism>
<keyword evidence="1" id="KW-0732">Signal</keyword>
<dbReference type="EMBL" id="BNAV01000001">
    <property type="protein sequence ID" value="GHF34734.1"/>
    <property type="molecule type" value="Genomic_DNA"/>
</dbReference>
<dbReference type="Proteomes" id="UP000658656">
    <property type="component" value="Unassembled WGS sequence"/>
</dbReference>
<evidence type="ECO:0000313" key="3">
    <source>
        <dbReference type="Proteomes" id="UP000658656"/>
    </source>
</evidence>
<dbReference type="InterPro" id="IPR006059">
    <property type="entry name" value="SBP"/>
</dbReference>
<dbReference type="AlphaFoldDB" id="A0A8H9IS31"/>